<dbReference type="AlphaFoldDB" id="A0A6A5RV04"/>
<name>A0A6A5RV04_9PLEO</name>
<organism evidence="1 2">
    <name type="scientific">Didymella exigua CBS 183.55</name>
    <dbReference type="NCBI Taxonomy" id="1150837"/>
    <lineage>
        <taxon>Eukaryota</taxon>
        <taxon>Fungi</taxon>
        <taxon>Dikarya</taxon>
        <taxon>Ascomycota</taxon>
        <taxon>Pezizomycotina</taxon>
        <taxon>Dothideomycetes</taxon>
        <taxon>Pleosporomycetidae</taxon>
        <taxon>Pleosporales</taxon>
        <taxon>Pleosporineae</taxon>
        <taxon>Didymellaceae</taxon>
        <taxon>Didymella</taxon>
    </lineage>
</organism>
<dbReference type="GeneID" id="54355450"/>
<reference evidence="1" key="1">
    <citation type="journal article" date="2020" name="Stud. Mycol.">
        <title>101 Dothideomycetes genomes: a test case for predicting lifestyles and emergence of pathogens.</title>
        <authorList>
            <person name="Haridas S."/>
            <person name="Albert R."/>
            <person name="Binder M."/>
            <person name="Bloem J."/>
            <person name="Labutti K."/>
            <person name="Salamov A."/>
            <person name="Andreopoulos B."/>
            <person name="Baker S."/>
            <person name="Barry K."/>
            <person name="Bills G."/>
            <person name="Bluhm B."/>
            <person name="Cannon C."/>
            <person name="Castanera R."/>
            <person name="Culley D."/>
            <person name="Daum C."/>
            <person name="Ezra D."/>
            <person name="Gonzalez J."/>
            <person name="Henrissat B."/>
            <person name="Kuo A."/>
            <person name="Liang C."/>
            <person name="Lipzen A."/>
            <person name="Lutzoni F."/>
            <person name="Magnuson J."/>
            <person name="Mondo S."/>
            <person name="Nolan M."/>
            <person name="Ohm R."/>
            <person name="Pangilinan J."/>
            <person name="Park H.-J."/>
            <person name="Ramirez L."/>
            <person name="Alfaro M."/>
            <person name="Sun H."/>
            <person name="Tritt A."/>
            <person name="Yoshinaga Y."/>
            <person name="Zwiers L.-H."/>
            <person name="Turgeon B."/>
            <person name="Goodwin S."/>
            <person name="Spatafora J."/>
            <person name="Crous P."/>
            <person name="Grigoriev I."/>
        </authorList>
    </citation>
    <scope>NUCLEOTIDE SEQUENCE</scope>
    <source>
        <strain evidence="1">CBS 183.55</strain>
    </source>
</reference>
<proteinExistence type="predicted"/>
<accession>A0A6A5RV04</accession>
<dbReference type="EMBL" id="ML978959">
    <property type="protein sequence ID" value="KAF1932295.1"/>
    <property type="molecule type" value="Genomic_DNA"/>
</dbReference>
<dbReference type="Proteomes" id="UP000800082">
    <property type="component" value="Unassembled WGS sequence"/>
</dbReference>
<evidence type="ECO:0000313" key="1">
    <source>
        <dbReference type="EMBL" id="KAF1932295.1"/>
    </source>
</evidence>
<sequence length="281" mass="31252">MCSNFDRVRGGIQELPSFYRGSLSSWGPFISAILDLWRDAGHCRENTGARRMPLVQRDAIISQTRRAALKDPKSHECRSWWVSLRVLGVDNGFVDRGDDWAYETGPIRCKLQNIPHSTKLRLLYLNVAAAPLPKFTLPPKARFPSTPSLRPKTTLNQRLSSPVAITQVKHLYAARPSQAVRFACSANGTAAPSKIRSSRSHVGHNSCSKRDVTLRNEVPLLDVSSSDGGSFARTETAVGTRSKHLWIVLESRVKSMATRELSRELVTHVPCDDPVHLPLPL</sequence>
<keyword evidence="2" id="KW-1185">Reference proteome</keyword>
<dbReference type="RefSeq" id="XP_033452543.1">
    <property type="nucleotide sequence ID" value="XM_033597783.1"/>
</dbReference>
<gene>
    <name evidence="1" type="ORF">M421DRAFT_89614</name>
</gene>
<evidence type="ECO:0000313" key="2">
    <source>
        <dbReference type="Proteomes" id="UP000800082"/>
    </source>
</evidence>
<protein>
    <submittedName>
        <fullName evidence="1">Uncharacterized protein</fullName>
    </submittedName>
</protein>